<organism evidence="2 3">
    <name type="scientific">Piscirickettsia salmonis</name>
    <dbReference type="NCBI Taxonomy" id="1238"/>
    <lineage>
        <taxon>Bacteria</taxon>
        <taxon>Pseudomonadati</taxon>
        <taxon>Pseudomonadota</taxon>
        <taxon>Gammaproteobacteria</taxon>
        <taxon>Thiotrichales</taxon>
        <taxon>Piscirickettsiaceae</taxon>
        <taxon>Piscirickettsia</taxon>
    </lineage>
</organism>
<keyword evidence="1" id="KW-0963">Cytoplasm</keyword>
<proteinExistence type="inferred from homology"/>
<evidence type="ECO:0000313" key="3">
    <source>
        <dbReference type="Proteomes" id="UP000422232"/>
    </source>
</evidence>
<dbReference type="InterPro" id="IPR007475">
    <property type="entry name" value="UbiK"/>
</dbReference>
<accession>A0A9Q5VCS8</accession>
<reference evidence="2 3" key="1">
    <citation type="submission" date="2019-04" db="EMBL/GenBank/DDBJ databases">
        <title>Complete genome sequencing of Piscirickettsia salmonis strain Psal-009.</title>
        <authorList>
            <person name="Schober I."/>
            <person name="Bunk B."/>
            <person name="Sproer C."/>
            <person name="Carril G.P."/>
            <person name="Riedel T."/>
            <person name="Flores-Herrera P.A."/>
            <person name="Nourdin-Galindo G."/>
            <person name="Marshall S.H."/>
            <person name="Overmann J."/>
        </authorList>
    </citation>
    <scope>NUCLEOTIDE SEQUENCE [LARGE SCALE GENOMIC DNA]</scope>
    <source>
        <strain evidence="2 3">Psal-009</strain>
    </source>
</reference>
<name>A0A9Q5VCS8_PISSA</name>
<dbReference type="PANTHER" id="PTHR38040">
    <property type="entry name" value="UBIQUINONE BIOSYNTHESIS ACCESSORY FACTOR UBIK"/>
    <property type="match status" value="1"/>
</dbReference>
<protein>
    <recommendedName>
        <fullName evidence="1">Ubiquinone biosynthesis accessory factor UbiK</fullName>
    </recommendedName>
</protein>
<comment type="function">
    <text evidence="1">Required for efficient ubiquinone (coenzyme Q) biosynthesis. UbiK is probably an accessory factor of Ubi enzymes and facilitates ubiquinone biosynthesis by acting as an assembly factor, a targeting factor, or both.</text>
</comment>
<dbReference type="NCBIfam" id="NF047835">
    <property type="entry name" value="UbiqAccUbiK"/>
    <property type="match status" value="1"/>
</dbReference>
<keyword evidence="3" id="KW-1185">Reference proteome</keyword>
<dbReference type="Proteomes" id="UP000422232">
    <property type="component" value="Chromosome"/>
</dbReference>
<dbReference type="RefSeq" id="WP_016209714.1">
    <property type="nucleotide sequence ID" value="NZ_CP012413.1"/>
</dbReference>
<dbReference type="GO" id="GO:0006744">
    <property type="term" value="P:ubiquinone biosynthetic process"/>
    <property type="evidence" value="ECO:0007669"/>
    <property type="project" value="UniProtKB-UniRule"/>
</dbReference>
<comment type="subcellular location">
    <subcellularLocation>
        <location evidence="1">Cytoplasm</location>
    </subcellularLocation>
</comment>
<sequence>MFDPKLFDDMAKKIAEAMPSGLKSVQEDLERNMKTVLQSSFQKMDLVTREEFDIQSAVLAKTRLMVEALEQRVDELEAQLPTDQQQKELKNSE</sequence>
<gene>
    <name evidence="1" type="primary">ubiK</name>
    <name evidence="2" type="ORF">Psal009_03412</name>
</gene>
<dbReference type="AlphaFoldDB" id="A0A9Q5VCS8"/>
<dbReference type="PANTHER" id="PTHR38040:SF1">
    <property type="entry name" value="UBIQUINONE BIOSYNTHESIS ACCESSORY FACTOR UBIK"/>
    <property type="match status" value="1"/>
</dbReference>
<evidence type="ECO:0000256" key="1">
    <source>
        <dbReference type="HAMAP-Rule" id="MF_02216"/>
    </source>
</evidence>
<dbReference type="GO" id="GO:0005829">
    <property type="term" value="C:cytosol"/>
    <property type="evidence" value="ECO:0007669"/>
    <property type="project" value="TreeGrafter"/>
</dbReference>
<dbReference type="Pfam" id="PF04380">
    <property type="entry name" value="BMFP"/>
    <property type="match status" value="1"/>
</dbReference>
<keyword evidence="1" id="KW-0831">Ubiquinone biosynthesis</keyword>
<comment type="pathway">
    <text evidence="1">Cofactor biosynthesis; ubiquinone biosynthesis.</text>
</comment>
<comment type="similarity">
    <text evidence="1">Belongs to the UbiK family.</text>
</comment>
<keyword evidence="1" id="KW-0175">Coiled coil</keyword>
<dbReference type="EMBL" id="CP038908">
    <property type="protein sequence ID" value="QGO07460.1"/>
    <property type="molecule type" value="Genomic_DNA"/>
</dbReference>
<evidence type="ECO:0000313" key="2">
    <source>
        <dbReference type="EMBL" id="QGO07460.1"/>
    </source>
</evidence>
<feature type="coiled-coil region" evidence="1">
    <location>
        <begin position="59"/>
        <end position="86"/>
    </location>
</feature>
<dbReference type="HAMAP" id="MF_02216">
    <property type="entry name" value="UbiK"/>
    <property type="match status" value="1"/>
</dbReference>
<dbReference type="GeneID" id="66742331"/>